<dbReference type="PANTHER" id="PTHR12677">
    <property type="entry name" value="GOLGI APPARATUS MEMBRANE PROTEIN TVP38-RELATED"/>
    <property type="match status" value="1"/>
</dbReference>
<feature type="transmembrane region" description="Helical" evidence="6">
    <location>
        <begin position="46"/>
        <end position="64"/>
    </location>
</feature>
<evidence type="ECO:0000313" key="8">
    <source>
        <dbReference type="EMBL" id="QDS97608.1"/>
    </source>
</evidence>
<dbReference type="InterPro" id="IPR032816">
    <property type="entry name" value="VTT_dom"/>
</dbReference>
<evidence type="ECO:0000256" key="3">
    <source>
        <dbReference type="ARBA" id="ARBA00022692"/>
    </source>
</evidence>
<organism evidence="8 9">
    <name type="scientific">Adhaeretor mobilis</name>
    <dbReference type="NCBI Taxonomy" id="1930276"/>
    <lineage>
        <taxon>Bacteria</taxon>
        <taxon>Pseudomonadati</taxon>
        <taxon>Planctomycetota</taxon>
        <taxon>Planctomycetia</taxon>
        <taxon>Pirellulales</taxon>
        <taxon>Lacipirellulaceae</taxon>
        <taxon>Adhaeretor</taxon>
    </lineage>
</organism>
<feature type="transmembrane region" description="Helical" evidence="6">
    <location>
        <begin position="159"/>
        <end position="179"/>
    </location>
</feature>
<evidence type="ECO:0000313" key="9">
    <source>
        <dbReference type="Proteomes" id="UP000319852"/>
    </source>
</evidence>
<dbReference type="RefSeq" id="WP_145058121.1">
    <property type="nucleotide sequence ID" value="NZ_CP036263.1"/>
</dbReference>
<evidence type="ECO:0000256" key="5">
    <source>
        <dbReference type="ARBA" id="ARBA00023136"/>
    </source>
</evidence>
<evidence type="ECO:0000256" key="1">
    <source>
        <dbReference type="ARBA" id="ARBA00004651"/>
    </source>
</evidence>
<keyword evidence="4 6" id="KW-1133">Transmembrane helix</keyword>
<feature type="transmembrane region" description="Helical" evidence="6">
    <location>
        <begin position="76"/>
        <end position="100"/>
    </location>
</feature>
<gene>
    <name evidence="8" type="ORF">HG15A2_08710</name>
</gene>
<dbReference type="KEGG" id="amob:HG15A2_08710"/>
<evidence type="ECO:0000256" key="6">
    <source>
        <dbReference type="RuleBase" id="RU366058"/>
    </source>
</evidence>
<comment type="similarity">
    <text evidence="6">Belongs to the TVP38/TMEM64 family.</text>
</comment>
<reference evidence="8 9" key="1">
    <citation type="submission" date="2019-02" db="EMBL/GenBank/DDBJ databases">
        <title>Deep-cultivation of Planctomycetes and their phenomic and genomic characterization uncovers novel biology.</title>
        <authorList>
            <person name="Wiegand S."/>
            <person name="Jogler M."/>
            <person name="Boedeker C."/>
            <person name="Pinto D."/>
            <person name="Vollmers J."/>
            <person name="Rivas-Marin E."/>
            <person name="Kohn T."/>
            <person name="Peeters S.H."/>
            <person name="Heuer A."/>
            <person name="Rast P."/>
            <person name="Oberbeckmann S."/>
            <person name="Bunk B."/>
            <person name="Jeske O."/>
            <person name="Meyerdierks A."/>
            <person name="Storesund J.E."/>
            <person name="Kallscheuer N."/>
            <person name="Luecker S."/>
            <person name="Lage O.M."/>
            <person name="Pohl T."/>
            <person name="Merkel B.J."/>
            <person name="Hornburger P."/>
            <person name="Mueller R.-W."/>
            <person name="Bruemmer F."/>
            <person name="Labrenz M."/>
            <person name="Spormann A.M."/>
            <person name="Op den Camp H."/>
            <person name="Overmann J."/>
            <person name="Amann R."/>
            <person name="Jetten M.S.M."/>
            <person name="Mascher T."/>
            <person name="Medema M.H."/>
            <person name="Devos D.P."/>
            <person name="Kaster A.-K."/>
            <person name="Ovreas L."/>
            <person name="Rohde M."/>
            <person name="Galperin M.Y."/>
            <person name="Jogler C."/>
        </authorList>
    </citation>
    <scope>NUCLEOTIDE SEQUENCE [LARGE SCALE GENOMIC DNA]</scope>
    <source>
        <strain evidence="8 9">HG15A2</strain>
    </source>
</reference>
<comment type="subcellular location">
    <subcellularLocation>
        <location evidence="1 6">Cell membrane</location>
        <topology evidence="1 6">Multi-pass membrane protein</topology>
    </subcellularLocation>
</comment>
<accession>A0A517MRV0</accession>
<sequence>MLTDLAKPLLLVTVVLVLPLVVLAVWGESFSDQLVRWQESPPSAGILAAAIVALLASDVFLPIPSGPICTLAGSTLGIWLGALVSCIGMTIGATIAFALARRWGRPLAVRFSSAERVTELEDACRQHGPAMLAITRPLPVLAEACALLVGALQMPWRNFLATTLLCNGVLSLGYAALGQQATTQGWLPAALCISITLPLLGTWAWQRRSAS</sequence>
<dbReference type="Proteomes" id="UP000319852">
    <property type="component" value="Chromosome"/>
</dbReference>
<protein>
    <recommendedName>
        <fullName evidence="6">TVP38/TMEM64 family membrane protein</fullName>
    </recommendedName>
</protein>
<dbReference type="EMBL" id="CP036263">
    <property type="protein sequence ID" value="QDS97608.1"/>
    <property type="molecule type" value="Genomic_DNA"/>
</dbReference>
<keyword evidence="2 6" id="KW-1003">Cell membrane</keyword>
<feature type="transmembrane region" description="Helical" evidence="6">
    <location>
        <begin position="6"/>
        <end position="26"/>
    </location>
</feature>
<dbReference type="AlphaFoldDB" id="A0A517MRV0"/>
<evidence type="ECO:0000256" key="2">
    <source>
        <dbReference type="ARBA" id="ARBA00022475"/>
    </source>
</evidence>
<dbReference type="PANTHER" id="PTHR12677:SF59">
    <property type="entry name" value="GOLGI APPARATUS MEMBRANE PROTEIN TVP38-RELATED"/>
    <property type="match status" value="1"/>
</dbReference>
<name>A0A517MRV0_9BACT</name>
<evidence type="ECO:0000256" key="4">
    <source>
        <dbReference type="ARBA" id="ARBA00022989"/>
    </source>
</evidence>
<feature type="transmembrane region" description="Helical" evidence="6">
    <location>
        <begin position="185"/>
        <end position="205"/>
    </location>
</feature>
<feature type="domain" description="VTT" evidence="7">
    <location>
        <begin position="63"/>
        <end position="179"/>
    </location>
</feature>
<evidence type="ECO:0000259" key="7">
    <source>
        <dbReference type="Pfam" id="PF09335"/>
    </source>
</evidence>
<keyword evidence="3 6" id="KW-0812">Transmembrane</keyword>
<dbReference type="GO" id="GO:0005886">
    <property type="term" value="C:plasma membrane"/>
    <property type="evidence" value="ECO:0007669"/>
    <property type="project" value="UniProtKB-SubCell"/>
</dbReference>
<dbReference type="OrthoDB" id="261761at2"/>
<keyword evidence="9" id="KW-1185">Reference proteome</keyword>
<dbReference type="InterPro" id="IPR015414">
    <property type="entry name" value="TMEM64"/>
</dbReference>
<keyword evidence="5 6" id="KW-0472">Membrane</keyword>
<proteinExistence type="inferred from homology"/>
<dbReference type="Pfam" id="PF09335">
    <property type="entry name" value="VTT_dom"/>
    <property type="match status" value="1"/>
</dbReference>